<feature type="transmembrane region" description="Helical" evidence="1">
    <location>
        <begin position="108"/>
        <end position="135"/>
    </location>
</feature>
<reference evidence="3 4" key="1">
    <citation type="journal article" date="2021" name="Sci. Rep.">
        <title>The distribution of antibiotic resistance genes in chicken gut microbiota commensals.</title>
        <authorList>
            <person name="Juricova H."/>
            <person name="Matiasovicova J."/>
            <person name="Kubasova T."/>
            <person name="Cejkova D."/>
            <person name="Rychlik I."/>
        </authorList>
    </citation>
    <scope>NUCLEOTIDE SEQUENCE [LARGE SCALE GENOMIC DNA]</scope>
    <source>
        <strain evidence="3 4">An819</strain>
    </source>
</reference>
<evidence type="ECO:0000313" key="4">
    <source>
        <dbReference type="Proteomes" id="UP000764045"/>
    </source>
</evidence>
<evidence type="ECO:0000256" key="1">
    <source>
        <dbReference type="SAM" id="Phobius"/>
    </source>
</evidence>
<dbReference type="InterPro" id="IPR050640">
    <property type="entry name" value="Bact_2-comp_sensor_kinase"/>
</dbReference>
<dbReference type="Gene3D" id="3.30.565.10">
    <property type="entry name" value="Histidine kinase-like ATPase, C-terminal domain"/>
    <property type="match status" value="1"/>
</dbReference>
<dbReference type="GO" id="GO:0000155">
    <property type="term" value="F:phosphorelay sensor kinase activity"/>
    <property type="evidence" value="ECO:0007669"/>
    <property type="project" value="InterPro"/>
</dbReference>
<evidence type="ECO:0000313" key="3">
    <source>
        <dbReference type="EMBL" id="MBM6660730.1"/>
    </source>
</evidence>
<feature type="transmembrane region" description="Helical" evidence="1">
    <location>
        <begin position="36"/>
        <end position="57"/>
    </location>
</feature>
<keyword evidence="1" id="KW-0472">Membrane</keyword>
<keyword evidence="1" id="KW-0812">Transmembrane</keyword>
<sequence length="350" mass="40432">MNNKHKICIHAAVWTVMFISPLMFMNHGAGTSWHQFLFMSAVPMSLMIVFYVNYLWLTPKYFATENKQIYWLANIAMILAMGIALHLWMGQTHAMFDNRPPQRPPSPIMYVFFLFRDMFNLAISAAIATTIQLAMRWQESENARREAESARVNAELKNLRSQVNPHFLLNTLNNIYALTELAPDKAKEAILELSKLLRHILYDNQQKYVDLKSEVQFLMNYTNLMKIRLSSNVDLQFTADIPDPCNIMIAPLIFISLIENAFKHGVSTTEKSYIRIQIKATDHYITCDIVNSNFPKGDKDRSGHGIGLSQVARRLDLIYPNMYEWKKGVDHTGKEYSSKITIYDTKMCNN</sequence>
<keyword evidence="4" id="KW-1185">Reference proteome</keyword>
<keyword evidence="1" id="KW-1133">Transmembrane helix</keyword>
<dbReference type="PANTHER" id="PTHR34220">
    <property type="entry name" value="SENSOR HISTIDINE KINASE YPDA"/>
    <property type="match status" value="1"/>
</dbReference>
<dbReference type="AlphaFoldDB" id="A0A939B3R2"/>
<feature type="domain" description="Signal transduction histidine kinase internal region" evidence="2">
    <location>
        <begin position="154"/>
        <end position="231"/>
    </location>
</feature>
<proteinExistence type="predicted"/>
<protein>
    <submittedName>
        <fullName evidence="3">Histidine kinase</fullName>
    </submittedName>
</protein>
<dbReference type="SUPFAM" id="SSF55874">
    <property type="entry name" value="ATPase domain of HSP90 chaperone/DNA topoisomerase II/histidine kinase"/>
    <property type="match status" value="1"/>
</dbReference>
<dbReference type="EMBL" id="JACJJL010000003">
    <property type="protein sequence ID" value="MBM6660730.1"/>
    <property type="molecule type" value="Genomic_DNA"/>
</dbReference>
<keyword evidence="3" id="KW-0418">Kinase</keyword>
<dbReference type="PANTHER" id="PTHR34220:SF7">
    <property type="entry name" value="SENSOR HISTIDINE KINASE YPDA"/>
    <property type="match status" value="1"/>
</dbReference>
<feature type="transmembrane region" description="Helical" evidence="1">
    <location>
        <begin position="69"/>
        <end position="88"/>
    </location>
</feature>
<organism evidence="3 4">
    <name type="scientific">Marseilla massiliensis</name>
    <dbReference type="NCBI Taxonomy" id="1841864"/>
    <lineage>
        <taxon>Bacteria</taxon>
        <taxon>Pseudomonadati</taxon>
        <taxon>Bacteroidota</taxon>
        <taxon>Bacteroidia</taxon>
        <taxon>Bacteroidales</taxon>
        <taxon>Prevotellaceae</taxon>
        <taxon>Marseilla</taxon>
    </lineage>
</organism>
<gene>
    <name evidence="3" type="ORF">H6B30_03005</name>
</gene>
<keyword evidence="3" id="KW-0808">Transferase</keyword>
<dbReference type="InterPro" id="IPR010559">
    <property type="entry name" value="Sig_transdc_His_kin_internal"/>
</dbReference>
<dbReference type="Pfam" id="PF06580">
    <property type="entry name" value="His_kinase"/>
    <property type="match status" value="1"/>
</dbReference>
<name>A0A939B3R2_9BACT</name>
<feature type="transmembrane region" description="Helical" evidence="1">
    <location>
        <begin position="7"/>
        <end position="24"/>
    </location>
</feature>
<dbReference type="RefSeq" id="WP_205107761.1">
    <property type="nucleotide sequence ID" value="NZ_CAWUJD010000001.1"/>
</dbReference>
<dbReference type="GO" id="GO:0016020">
    <property type="term" value="C:membrane"/>
    <property type="evidence" value="ECO:0007669"/>
    <property type="project" value="InterPro"/>
</dbReference>
<evidence type="ECO:0000259" key="2">
    <source>
        <dbReference type="Pfam" id="PF06580"/>
    </source>
</evidence>
<dbReference type="InterPro" id="IPR036890">
    <property type="entry name" value="HATPase_C_sf"/>
</dbReference>
<comment type="caution">
    <text evidence="3">The sequence shown here is derived from an EMBL/GenBank/DDBJ whole genome shotgun (WGS) entry which is preliminary data.</text>
</comment>
<dbReference type="Proteomes" id="UP000764045">
    <property type="component" value="Unassembled WGS sequence"/>
</dbReference>
<accession>A0A939B3R2</accession>